<feature type="domain" description="HTH tetR-type" evidence="6">
    <location>
        <begin position="65"/>
        <end position="125"/>
    </location>
</feature>
<dbReference type="InterPro" id="IPR009057">
    <property type="entry name" value="Homeodomain-like_sf"/>
</dbReference>
<evidence type="ECO:0000256" key="1">
    <source>
        <dbReference type="ARBA" id="ARBA00023015"/>
    </source>
</evidence>
<evidence type="ECO:0000256" key="5">
    <source>
        <dbReference type="SAM" id="MobiDB-lite"/>
    </source>
</evidence>
<dbReference type="PATRIC" id="fig|378806.16.peg.6341"/>
<reference evidence="7 8" key="1">
    <citation type="submission" date="2006-04" db="EMBL/GenBank/DDBJ databases">
        <authorList>
            <person name="Nierman W.C."/>
        </authorList>
    </citation>
    <scope>NUCLEOTIDE SEQUENCE [LARGE SCALE GENOMIC DNA]</scope>
    <source>
        <strain evidence="7 8">DW4/3-1</strain>
    </source>
</reference>
<feature type="region of interest" description="Disordered" evidence="5">
    <location>
        <begin position="1"/>
        <end position="40"/>
    </location>
</feature>
<evidence type="ECO:0000256" key="3">
    <source>
        <dbReference type="ARBA" id="ARBA00023163"/>
    </source>
</evidence>
<feature type="DNA-binding region" description="H-T-H motif" evidence="4">
    <location>
        <begin position="88"/>
        <end position="107"/>
    </location>
</feature>
<organism evidence="7 8">
    <name type="scientific">Stigmatella aurantiaca (strain DW4/3-1)</name>
    <dbReference type="NCBI Taxonomy" id="378806"/>
    <lineage>
        <taxon>Bacteria</taxon>
        <taxon>Pseudomonadati</taxon>
        <taxon>Myxococcota</taxon>
        <taxon>Myxococcia</taxon>
        <taxon>Myxococcales</taxon>
        <taxon>Cystobacterineae</taxon>
        <taxon>Archangiaceae</taxon>
        <taxon>Stigmatella</taxon>
    </lineage>
</organism>
<sequence length="237" mass="27140">MTRANAMTPSAPPPPDRPRQAPAPRHVSAPHPSRPVPGLEPQVDVRGIFCQFVRMSVPREDERDVMRRTAILEAARGCFLQFGYSKTSLDDIAKRANISRTLIYRKFKNKEDIFSALFDFMFEERYPRAEQVLAGAGSKRDKLFRVYELLLLEPWEELAGAPMAAEFFEACSRLFPEVEEKHERFRLKYTQAILETQEIAELFMLATDGLTLDLPAPRVLRRRLQLLVERFVSSGAA</sequence>
<dbReference type="InterPro" id="IPR001647">
    <property type="entry name" value="HTH_TetR"/>
</dbReference>
<evidence type="ECO:0000259" key="6">
    <source>
        <dbReference type="PROSITE" id="PS50977"/>
    </source>
</evidence>
<dbReference type="Proteomes" id="UP000032702">
    <property type="component" value="Unassembled WGS sequence"/>
</dbReference>
<dbReference type="SUPFAM" id="SSF46689">
    <property type="entry name" value="Homeodomain-like"/>
    <property type="match status" value="1"/>
</dbReference>
<dbReference type="PRINTS" id="PR00455">
    <property type="entry name" value="HTHTETR"/>
</dbReference>
<keyword evidence="1" id="KW-0805">Transcription regulation</keyword>
<evidence type="ECO:0000313" key="8">
    <source>
        <dbReference type="Proteomes" id="UP000032702"/>
    </source>
</evidence>
<proteinExistence type="predicted"/>
<evidence type="ECO:0000313" key="7">
    <source>
        <dbReference type="EMBL" id="EAU67129.1"/>
    </source>
</evidence>
<dbReference type="PANTHER" id="PTHR30055:SF234">
    <property type="entry name" value="HTH-TYPE TRANSCRIPTIONAL REGULATOR BETI"/>
    <property type="match status" value="1"/>
</dbReference>
<dbReference type="Pfam" id="PF00440">
    <property type="entry name" value="TetR_N"/>
    <property type="match status" value="1"/>
</dbReference>
<dbReference type="GO" id="GO:0003700">
    <property type="term" value="F:DNA-binding transcription factor activity"/>
    <property type="evidence" value="ECO:0007669"/>
    <property type="project" value="TreeGrafter"/>
</dbReference>
<dbReference type="AlphaFoldDB" id="Q094D3"/>
<accession>Q094D3</accession>
<dbReference type="Gene3D" id="1.10.357.10">
    <property type="entry name" value="Tetracycline Repressor, domain 2"/>
    <property type="match status" value="1"/>
</dbReference>
<comment type="caution">
    <text evidence="7">The sequence shown here is derived from an EMBL/GenBank/DDBJ whole genome shotgun (WGS) entry which is preliminary data.</text>
</comment>
<dbReference type="InterPro" id="IPR050109">
    <property type="entry name" value="HTH-type_TetR-like_transc_reg"/>
</dbReference>
<keyword evidence="2 4" id="KW-0238">DNA-binding</keyword>
<evidence type="ECO:0000256" key="4">
    <source>
        <dbReference type="PROSITE-ProRule" id="PRU00335"/>
    </source>
</evidence>
<gene>
    <name evidence="7" type="ORF">STIAU_2669</name>
</gene>
<dbReference type="EMBL" id="AAMD01000040">
    <property type="protein sequence ID" value="EAU67129.1"/>
    <property type="molecule type" value="Genomic_DNA"/>
</dbReference>
<dbReference type="GO" id="GO:0000976">
    <property type="term" value="F:transcription cis-regulatory region binding"/>
    <property type="evidence" value="ECO:0007669"/>
    <property type="project" value="TreeGrafter"/>
</dbReference>
<keyword evidence="3" id="KW-0804">Transcription</keyword>
<dbReference type="FunFam" id="1.10.10.60:FF:000141">
    <property type="entry name" value="TetR family transcriptional regulator"/>
    <property type="match status" value="1"/>
</dbReference>
<dbReference type="PANTHER" id="PTHR30055">
    <property type="entry name" value="HTH-TYPE TRANSCRIPTIONAL REGULATOR RUTR"/>
    <property type="match status" value="1"/>
</dbReference>
<protein>
    <submittedName>
        <fullName evidence="7">YhgD</fullName>
    </submittedName>
</protein>
<name>Q094D3_STIAD</name>
<dbReference type="PROSITE" id="PS50977">
    <property type="entry name" value="HTH_TETR_2"/>
    <property type="match status" value="1"/>
</dbReference>
<evidence type="ECO:0000256" key="2">
    <source>
        <dbReference type="ARBA" id="ARBA00023125"/>
    </source>
</evidence>